<dbReference type="GO" id="GO:0004497">
    <property type="term" value="F:monooxygenase activity"/>
    <property type="evidence" value="ECO:0007669"/>
    <property type="project" value="UniProtKB-KW"/>
</dbReference>
<dbReference type="InterPro" id="IPR050744">
    <property type="entry name" value="AI-2_Isomerase_LsrG"/>
</dbReference>
<accession>A0A368TEN7</accession>
<dbReference type="SUPFAM" id="SSF54909">
    <property type="entry name" value="Dimeric alpha+beta barrel"/>
    <property type="match status" value="1"/>
</dbReference>
<keyword evidence="3" id="KW-1185">Reference proteome</keyword>
<name>A0A368TEN7_9ACTN</name>
<dbReference type="PANTHER" id="PTHR33336:SF15">
    <property type="entry name" value="ABM DOMAIN-CONTAINING PROTEIN"/>
    <property type="match status" value="1"/>
</dbReference>
<feature type="domain" description="ABM" evidence="1">
    <location>
        <begin position="6"/>
        <end position="91"/>
    </location>
</feature>
<gene>
    <name evidence="2" type="ORF">DEF24_00965</name>
</gene>
<dbReference type="Gene3D" id="3.30.70.100">
    <property type="match status" value="1"/>
</dbReference>
<dbReference type="PANTHER" id="PTHR33336">
    <property type="entry name" value="QUINOL MONOOXYGENASE YGIN-RELATED"/>
    <property type="match status" value="1"/>
</dbReference>
<dbReference type="RefSeq" id="WP_114398674.1">
    <property type="nucleotide sequence ID" value="NZ_QEIM01000085.1"/>
</dbReference>
<organism evidence="2 3">
    <name type="scientific">Marinitenerispora sediminis</name>
    <dbReference type="NCBI Taxonomy" id="1931232"/>
    <lineage>
        <taxon>Bacteria</taxon>
        <taxon>Bacillati</taxon>
        <taxon>Actinomycetota</taxon>
        <taxon>Actinomycetes</taxon>
        <taxon>Streptosporangiales</taxon>
        <taxon>Nocardiopsidaceae</taxon>
        <taxon>Marinitenerispora</taxon>
    </lineage>
</organism>
<dbReference type="AlphaFoldDB" id="A0A368TEN7"/>
<reference evidence="2 3" key="1">
    <citation type="submission" date="2018-04" db="EMBL/GenBank/DDBJ databases">
        <title>Novel actinobacteria from marine sediment.</title>
        <authorList>
            <person name="Ng Z.Y."/>
            <person name="Tan G.Y.A."/>
        </authorList>
    </citation>
    <scope>NUCLEOTIDE SEQUENCE [LARGE SCALE GENOMIC DNA]</scope>
    <source>
        <strain evidence="2 3">TPS81</strain>
    </source>
</reference>
<sequence>MSQNPVVVTAVFQFRPDARDRVRDALRAAAARVHEEPGCELYALHEAEDRLVLVEKWASRRALDTHSAATAVRDLHARVDDLLLAPAEVTVLSPVPSGRPDRGAL</sequence>
<proteinExistence type="predicted"/>
<evidence type="ECO:0000313" key="2">
    <source>
        <dbReference type="EMBL" id="RCV62487.1"/>
    </source>
</evidence>
<evidence type="ECO:0000313" key="3">
    <source>
        <dbReference type="Proteomes" id="UP000253318"/>
    </source>
</evidence>
<dbReference type="EMBL" id="QEIN01000004">
    <property type="protein sequence ID" value="RCV62487.1"/>
    <property type="molecule type" value="Genomic_DNA"/>
</dbReference>
<dbReference type="OrthoDB" id="5244470at2"/>
<dbReference type="InterPro" id="IPR011008">
    <property type="entry name" value="Dimeric_a/b-barrel"/>
</dbReference>
<comment type="caution">
    <text evidence="2">The sequence shown here is derived from an EMBL/GenBank/DDBJ whole genome shotgun (WGS) entry which is preliminary data.</text>
</comment>
<dbReference type="PROSITE" id="PS51725">
    <property type="entry name" value="ABM"/>
    <property type="match status" value="1"/>
</dbReference>
<evidence type="ECO:0000259" key="1">
    <source>
        <dbReference type="PROSITE" id="PS51725"/>
    </source>
</evidence>
<dbReference type="InterPro" id="IPR007138">
    <property type="entry name" value="ABM_dom"/>
</dbReference>
<dbReference type="Pfam" id="PF03992">
    <property type="entry name" value="ABM"/>
    <property type="match status" value="1"/>
</dbReference>
<keyword evidence="2" id="KW-0503">Monooxygenase</keyword>
<protein>
    <submittedName>
        <fullName evidence="2">Antibiotic biosynthesis monooxygenase</fullName>
    </submittedName>
</protein>
<keyword evidence="2" id="KW-0560">Oxidoreductase</keyword>
<dbReference type="Proteomes" id="UP000253318">
    <property type="component" value="Unassembled WGS sequence"/>
</dbReference>